<evidence type="ECO:0008006" key="5">
    <source>
        <dbReference type="Google" id="ProtNLM"/>
    </source>
</evidence>
<evidence type="ECO:0000256" key="1">
    <source>
        <dbReference type="SAM" id="MobiDB-lite"/>
    </source>
</evidence>
<accession>A0AA38NUQ8</accession>
<dbReference type="Proteomes" id="UP001163846">
    <property type="component" value="Unassembled WGS sequence"/>
</dbReference>
<dbReference type="AlphaFoldDB" id="A0AA38NUQ8"/>
<evidence type="ECO:0000313" key="3">
    <source>
        <dbReference type="EMBL" id="KAJ3830916.1"/>
    </source>
</evidence>
<organism evidence="3 4">
    <name type="scientific">Lentinula raphanica</name>
    <dbReference type="NCBI Taxonomy" id="153919"/>
    <lineage>
        <taxon>Eukaryota</taxon>
        <taxon>Fungi</taxon>
        <taxon>Dikarya</taxon>
        <taxon>Basidiomycota</taxon>
        <taxon>Agaricomycotina</taxon>
        <taxon>Agaricomycetes</taxon>
        <taxon>Agaricomycetidae</taxon>
        <taxon>Agaricales</taxon>
        <taxon>Marasmiineae</taxon>
        <taxon>Omphalotaceae</taxon>
        <taxon>Lentinula</taxon>
    </lineage>
</organism>
<protein>
    <recommendedName>
        <fullName evidence="5">RxLR effector protein</fullName>
    </recommendedName>
</protein>
<reference evidence="3" key="1">
    <citation type="submission" date="2022-08" db="EMBL/GenBank/DDBJ databases">
        <authorList>
            <consortium name="DOE Joint Genome Institute"/>
            <person name="Min B."/>
            <person name="Riley R."/>
            <person name="Sierra-Patev S."/>
            <person name="Naranjo-Ortiz M."/>
            <person name="Looney B."/>
            <person name="Konkel Z."/>
            <person name="Slot J.C."/>
            <person name="Sakamoto Y."/>
            <person name="Steenwyk J.L."/>
            <person name="Rokas A."/>
            <person name="Carro J."/>
            <person name="Camarero S."/>
            <person name="Ferreira P."/>
            <person name="Molpeceres G."/>
            <person name="Ruiz-Duenas F.J."/>
            <person name="Serrano A."/>
            <person name="Henrissat B."/>
            <person name="Drula E."/>
            <person name="Hughes K.W."/>
            <person name="Mata J.L."/>
            <person name="Ishikawa N.K."/>
            <person name="Vargas-Isla R."/>
            <person name="Ushijima S."/>
            <person name="Smith C.A."/>
            <person name="Ahrendt S."/>
            <person name="Andreopoulos W."/>
            <person name="He G."/>
            <person name="Labutti K."/>
            <person name="Lipzen A."/>
            <person name="Ng V."/>
            <person name="Sandor L."/>
            <person name="Barry K."/>
            <person name="Martinez A.T."/>
            <person name="Xiao Y."/>
            <person name="Gibbons J.G."/>
            <person name="Terashima K."/>
            <person name="Hibbett D.S."/>
            <person name="Grigoriev I.V."/>
        </authorList>
    </citation>
    <scope>NUCLEOTIDE SEQUENCE</scope>
    <source>
        <strain evidence="3">TFB9207</strain>
    </source>
</reference>
<evidence type="ECO:0000256" key="2">
    <source>
        <dbReference type="SAM" id="SignalP"/>
    </source>
</evidence>
<keyword evidence="4" id="KW-1185">Reference proteome</keyword>
<dbReference type="EMBL" id="MU808047">
    <property type="protein sequence ID" value="KAJ3830916.1"/>
    <property type="molecule type" value="Genomic_DNA"/>
</dbReference>
<feature type="signal peptide" evidence="2">
    <location>
        <begin position="1"/>
        <end position="27"/>
    </location>
</feature>
<feature type="compositionally biased region" description="Polar residues" evidence="1">
    <location>
        <begin position="107"/>
        <end position="118"/>
    </location>
</feature>
<keyword evidence="2" id="KW-0732">Signal</keyword>
<feature type="region of interest" description="Disordered" evidence="1">
    <location>
        <begin position="88"/>
        <end position="120"/>
    </location>
</feature>
<proteinExistence type="predicted"/>
<comment type="caution">
    <text evidence="3">The sequence shown here is derived from an EMBL/GenBank/DDBJ whole genome shotgun (WGS) entry which is preliminary data.</text>
</comment>
<gene>
    <name evidence="3" type="ORF">F5878DRAFT_668169</name>
</gene>
<sequence length="202" mass="22497">MPVTCSTATRALAILFLGATISSSVLSAPTPILTSSSSSISGALAPPPQSRDLTPEVAVLQRGVVHANFVSRNEADLRHEKYDNQIEKFVEDSNNDSVDLERRADSPSESNLPGSSGVNAPIELTTEQKEKFLRLLMKNHLNFQSLIDGPASVEISELKITKPEEYRAQRQQFIVNTQPKLNRVYLCWRRIRMEEPRHETVA</sequence>
<name>A0AA38NUQ8_9AGAR</name>
<evidence type="ECO:0000313" key="4">
    <source>
        <dbReference type="Proteomes" id="UP001163846"/>
    </source>
</evidence>
<feature type="chain" id="PRO_5041397050" description="RxLR effector protein" evidence="2">
    <location>
        <begin position="28"/>
        <end position="202"/>
    </location>
</feature>